<evidence type="ECO:0000313" key="3">
    <source>
        <dbReference type="Proteomes" id="UP000461162"/>
    </source>
</evidence>
<protein>
    <submittedName>
        <fullName evidence="2">Potassium:proton antiporter</fullName>
    </submittedName>
</protein>
<feature type="transmembrane region" description="Helical" evidence="1">
    <location>
        <begin position="81"/>
        <end position="100"/>
    </location>
</feature>
<keyword evidence="1" id="KW-0812">Transmembrane</keyword>
<organism evidence="2 3">
    <name type="scientific">Pseudodesulfovibrio alkaliphilus</name>
    <dbReference type="NCBI Taxonomy" id="2661613"/>
    <lineage>
        <taxon>Bacteria</taxon>
        <taxon>Pseudomonadati</taxon>
        <taxon>Thermodesulfobacteriota</taxon>
        <taxon>Desulfovibrionia</taxon>
        <taxon>Desulfovibrionales</taxon>
        <taxon>Desulfovibrionaceae</taxon>
    </lineage>
</organism>
<accession>A0A7K1KLX6</accession>
<dbReference type="AlphaFoldDB" id="A0A7K1KLX6"/>
<keyword evidence="1" id="KW-0472">Membrane</keyword>
<name>A0A7K1KLX6_9BACT</name>
<evidence type="ECO:0000256" key="1">
    <source>
        <dbReference type="SAM" id="Phobius"/>
    </source>
</evidence>
<dbReference type="RefSeq" id="WP_367613988.1">
    <property type="nucleotide sequence ID" value="NZ_WODC01000002.1"/>
</dbReference>
<keyword evidence="1" id="KW-1133">Transmembrane helix</keyword>
<sequence>MKRSTPYTLFKTLGLLAWTGCILLLGYQAAAWGLTAQWPSLTLMDVGSRLGLDLLTLIRSLPLEFAIKGAYVLITTQLSVALWWAGAAFFVLAFLCAVIVDR</sequence>
<proteinExistence type="predicted"/>
<dbReference type="Proteomes" id="UP000461162">
    <property type="component" value="Unassembled WGS sequence"/>
</dbReference>
<gene>
    <name evidence="2" type="ORF">GKC30_05290</name>
</gene>
<keyword evidence="3" id="KW-1185">Reference proteome</keyword>
<dbReference type="EMBL" id="WODC01000002">
    <property type="protein sequence ID" value="MUM77040.1"/>
    <property type="molecule type" value="Genomic_DNA"/>
</dbReference>
<evidence type="ECO:0000313" key="2">
    <source>
        <dbReference type="EMBL" id="MUM77040.1"/>
    </source>
</evidence>
<comment type="caution">
    <text evidence="2">The sequence shown here is derived from an EMBL/GenBank/DDBJ whole genome shotgun (WGS) entry which is preliminary data.</text>
</comment>
<reference evidence="2 3" key="1">
    <citation type="submission" date="2019-11" db="EMBL/GenBank/DDBJ databases">
        <title>Pseudodesulfovibrio alkaliphilus, sp. nov., an alkaliphilic sulfate-reducing bacteria from mud volcano of Taman peninsula, Russia.</title>
        <authorList>
            <person name="Frolova A."/>
            <person name="Merkel A.Y."/>
            <person name="Slobodkin A.I."/>
        </authorList>
    </citation>
    <scope>NUCLEOTIDE SEQUENCE [LARGE SCALE GENOMIC DNA]</scope>
    <source>
        <strain evidence="2 3">F-1</strain>
    </source>
</reference>